<evidence type="ECO:0000256" key="8">
    <source>
        <dbReference type="ARBA" id="ARBA00023136"/>
    </source>
</evidence>
<evidence type="ECO:0000259" key="14">
    <source>
        <dbReference type="PROSITE" id="PS50262"/>
    </source>
</evidence>
<keyword evidence="5" id="KW-0552">Olfaction</keyword>
<dbReference type="PRINTS" id="PR00237">
    <property type="entry name" value="GPCRRHODOPSN"/>
</dbReference>
<dbReference type="SUPFAM" id="SSF81321">
    <property type="entry name" value="Family A G protein-coupled receptor-like"/>
    <property type="match status" value="1"/>
</dbReference>
<dbReference type="InterPro" id="IPR050939">
    <property type="entry name" value="Olfactory_GPCR1"/>
</dbReference>
<dbReference type="PROSITE" id="PS50262">
    <property type="entry name" value="G_PROTEIN_RECEP_F1_2"/>
    <property type="match status" value="1"/>
</dbReference>
<feature type="transmembrane region" description="Helical" evidence="13">
    <location>
        <begin position="273"/>
        <end position="291"/>
    </location>
</feature>
<feature type="transmembrane region" description="Helical" evidence="13">
    <location>
        <begin position="100"/>
        <end position="119"/>
    </location>
</feature>
<evidence type="ECO:0000256" key="11">
    <source>
        <dbReference type="ARBA" id="ARBA00023180"/>
    </source>
</evidence>
<dbReference type="InterPro" id="IPR000725">
    <property type="entry name" value="Olfact_rcpt"/>
</dbReference>
<feature type="transmembrane region" description="Helical" evidence="13">
    <location>
        <begin position="25"/>
        <end position="48"/>
    </location>
</feature>
<dbReference type="Proteomes" id="UP000694568">
    <property type="component" value="Unplaced"/>
</dbReference>
<dbReference type="PRINTS" id="PR00245">
    <property type="entry name" value="OLFACTORYR"/>
</dbReference>
<keyword evidence="4 13" id="KW-0812">Transmembrane</keyword>
<dbReference type="GO" id="GO:0004984">
    <property type="term" value="F:olfactory receptor activity"/>
    <property type="evidence" value="ECO:0007669"/>
    <property type="project" value="InterPro"/>
</dbReference>
<comment type="subcellular location">
    <subcellularLocation>
        <location evidence="1">Cell membrane</location>
        <topology evidence="1">Multi-pass membrane protein</topology>
    </subcellularLocation>
</comment>
<dbReference type="PANTHER" id="PTHR24242">
    <property type="entry name" value="G-PROTEIN COUPLED RECEPTOR"/>
    <property type="match status" value="1"/>
</dbReference>
<proteinExistence type="predicted"/>
<dbReference type="PANTHER" id="PTHR24242:SF359">
    <property type="entry name" value="ODORANT RECEPTOR-RELATED"/>
    <property type="match status" value="1"/>
</dbReference>
<feature type="domain" description="G-protein coupled receptors family 1 profile" evidence="14">
    <location>
        <begin position="41"/>
        <end position="289"/>
    </location>
</feature>
<evidence type="ECO:0000256" key="1">
    <source>
        <dbReference type="ARBA" id="ARBA00004651"/>
    </source>
</evidence>
<dbReference type="Gene3D" id="1.20.1070.10">
    <property type="entry name" value="Rhodopsin 7-helix transmembrane proteins"/>
    <property type="match status" value="1"/>
</dbReference>
<evidence type="ECO:0000256" key="5">
    <source>
        <dbReference type="ARBA" id="ARBA00022725"/>
    </source>
</evidence>
<protein>
    <submittedName>
        <fullName evidence="15">Odorant receptor, family 80, subfamily A, member 2</fullName>
    </submittedName>
</protein>
<evidence type="ECO:0000256" key="13">
    <source>
        <dbReference type="SAM" id="Phobius"/>
    </source>
</evidence>
<dbReference type="GO" id="GO:0005886">
    <property type="term" value="C:plasma membrane"/>
    <property type="evidence" value="ECO:0007669"/>
    <property type="project" value="UniProtKB-SubCell"/>
</dbReference>
<name>A0A8D0CY13_SANLU</name>
<evidence type="ECO:0000256" key="9">
    <source>
        <dbReference type="ARBA" id="ARBA00023157"/>
    </source>
</evidence>
<dbReference type="GO" id="GO:0004930">
    <property type="term" value="F:G protein-coupled receptor activity"/>
    <property type="evidence" value="ECO:0007669"/>
    <property type="project" value="UniProtKB-KW"/>
</dbReference>
<reference evidence="15" key="1">
    <citation type="submission" date="2025-08" db="UniProtKB">
        <authorList>
            <consortium name="Ensembl"/>
        </authorList>
    </citation>
    <scope>IDENTIFICATION</scope>
</reference>
<evidence type="ECO:0000313" key="15">
    <source>
        <dbReference type="Ensembl" id="ENSSLUP00000024068.1"/>
    </source>
</evidence>
<evidence type="ECO:0000313" key="16">
    <source>
        <dbReference type="Proteomes" id="UP000694568"/>
    </source>
</evidence>
<keyword evidence="11" id="KW-0325">Glycoprotein</keyword>
<dbReference type="SMART" id="SM01381">
    <property type="entry name" value="7TM_GPCR_Srsx"/>
    <property type="match status" value="1"/>
</dbReference>
<evidence type="ECO:0000256" key="7">
    <source>
        <dbReference type="ARBA" id="ARBA00023040"/>
    </source>
</evidence>
<feature type="transmembrane region" description="Helical" evidence="13">
    <location>
        <begin position="140"/>
        <end position="162"/>
    </location>
</feature>
<keyword evidence="7" id="KW-0297">G-protein coupled receptor</keyword>
<keyword evidence="2" id="KW-1003">Cell membrane</keyword>
<keyword evidence="10" id="KW-0675">Receptor</keyword>
<dbReference type="Ensembl" id="ENSSLUT00000024848.1">
    <property type="protein sequence ID" value="ENSSLUP00000024068.1"/>
    <property type="gene ID" value="ENSSLUG00000010990.1"/>
</dbReference>
<evidence type="ECO:0000256" key="10">
    <source>
        <dbReference type="ARBA" id="ARBA00023170"/>
    </source>
</evidence>
<feature type="transmembrane region" description="Helical" evidence="13">
    <location>
        <begin position="60"/>
        <end position="88"/>
    </location>
</feature>
<keyword evidence="3" id="KW-0716">Sensory transduction</keyword>
<organism evidence="15 16">
    <name type="scientific">Sander lucioperca</name>
    <name type="common">Pike-perch</name>
    <name type="synonym">Perca lucioperca</name>
    <dbReference type="NCBI Taxonomy" id="283035"/>
    <lineage>
        <taxon>Eukaryota</taxon>
        <taxon>Metazoa</taxon>
        <taxon>Chordata</taxon>
        <taxon>Craniata</taxon>
        <taxon>Vertebrata</taxon>
        <taxon>Euteleostomi</taxon>
        <taxon>Actinopterygii</taxon>
        <taxon>Neopterygii</taxon>
        <taxon>Teleostei</taxon>
        <taxon>Neoteleostei</taxon>
        <taxon>Acanthomorphata</taxon>
        <taxon>Eupercaria</taxon>
        <taxon>Perciformes</taxon>
        <taxon>Percoidei</taxon>
        <taxon>Percidae</taxon>
        <taxon>Luciopercinae</taxon>
        <taxon>Sander</taxon>
    </lineage>
</organism>
<keyword evidence="16" id="KW-1185">Reference proteome</keyword>
<feature type="transmembrane region" description="Helical" evidence="13">
    <location>
        <begin position="242"/>
        <end position="267"/>
    </location>
</feature>
<evidence type="ECO:0000256" key="6">
    <source>
        <dbReference type="ARBA" id="ARBA00022989"/>
    </source>
</evidence>
<dbReference type="AlphaFoldDB" id="A0A8D0CY13"/>
<evidence type="ECO:0000256" key="2">
    <source>
        <dbReference type="ARBA" id="ARBA00022475"/>
    </source>
</evidence>
<dbReference type="InterPro" id="IPR017452">
    <property type="entry name" value="GPCR_Rhodpsn_7TM"/>
</dbReference>
<feature type="transmembrane region" description="Helical" evidence="13">
    <location>
        <begin position="199"/>
        <end position="221"/>
    </location>
</feature>
<evidence type="ECO:0000256" key="4">
    <source>
        <dbReference type="ARBA" id="ARBA00022692"/>
    </source>
</evidence>
<sequence>MSLQNASINITEFIIGGFDTTKRPIIVGVVILIIYVLAVLANILNILFIIYDKRLHKPMYLLICNLAVVDILYNCSCPTMIGVLVAGVNTISYVPCLIQMFVYHLGAVMEMFALSVMAFDRLIAFSYPFHYHSYLTNVRTLVLTCILWIVACSFVAVLPATLLPLPHCDSKLKYTFCEYAALIRTTCVDPTYYFNLGSVISFFLLFFTFIFICLTYFWIIVFVKISSNNDKIKLGSTCLSHLIVVTFYYSPLFITIVLTRLGVILTLEARHGLTIGSIIAHPLLNPLVYCLRTKEMKCKIFRIFKKVETSHISIVLCF</sequence>
<dbReference type="GeneTree" id="ENSGT00940000161369"/>
<evidence type="ECO:0000256" key="3">
    <source>
        <dbReference type="ARBA" id="ARBA00022606"/>
    </source>
</evidence>
<evidence type="ECO:0000256" key="12">
    <source>
        <dbReference type="ARBA" id="ARBA00023224"/>
    </source>
</evidence>
<keyword evidence="12" id="KW-0807">Transducer</keyword>
<keyword evidence="8 13" id="KW-0472">Membrane</keyword>
<keyword evidence="9" id="KW-1015">Disulfide bond</keyword>
<dbReference type="InterPro" id="IPR000276">
    <property type="entry name" value="GPCR_Rhodpsn"/>
</dbReference>
<dbReference type="Pfam" id="PF13853">
    <property type="entry name" value="7tm_4"/>
    <property type="match status" value="1"/>
</dbReference>
<keyword evidence="6 13" id="KW-1133">Transmembrane helix</keyword>
<accession>A0A8D0CY13</accession>
<reference evidence="15" key="2">
    <citation type="submission" date="2025-09" db="UniProtKB">
        <authorList>
            <consortium name="Ensembl"/>
        </authorList>
    </citation>
    <scope>IDENTIFICATION</scope>
</reference>